<evidence type="ECO:0000256" key="2">
    <source>
        <dbReference type="ARBA" id="ARBA00010992"/>
    </source>
</evidence>
<comment type="similarity">
    <text evidence="2">Belongs to the major facilitator superfamily. Sugar transporter (TC 2.A.1.1) family.</text>
</comment>
<reference evidence="9" key="1">
    <citation type="submission" date="2022-10" db="EMBL/GenBank/DDBJ databases">
        <title>Culturing micro-colonial fungi from biological soil crusts in the Mojave desert and describing Neophaeococcomyces mojavensis, and introducing the new genera and species Taxawa tesnikishii.</title>
        <authorList>
            <person name="Kurbessoian T."/>
            <person name="Stajich J.E."/>
        </authorList>
    </citation>
    <scope>NUCLEOTIDE SEQUENCE</scope>
    <source>
        <strain evidence="9">TK_41</strain>
    </source>
</reference>
<evidence type="ECO:0000256" key="5">
    <source>
        <dbReference type="ARBA" id="ARBA00022989"/>
    </source>
</evidence>
<dbReference type="PANTHER" id="PTHR48022">
    <property type="entry name" value="PLASTIDIC GLUCOSE TRANSPORTER 4"/>
    <property type="match status" value="1"/>
</dbReference>
<evidence type="ECO:0000313" key="10">
    <source>
        <dbReference type="Proteomes" id="UP001172673"/>
    </source>
</evidence>
<feature type="transmembrane region" description="Helical" evidence="7">
    <location>
        <begin position="325"/>
        <end position="344"/>
    </location>
</feature>
<sequence length="1064" mass="117462">MAHFNKFNIYSICILSFGAFFYGYDSGLTTSILGYPQFISYFNLNSNTIGALGSCYYAGSFFGSGMNFWLPDRYGRKPTIYIACVVAIVGAILQTAAQNIEMLFIGRVIGGIASGLVFGVCPMFMSEISPPEFRGRVGGLYNLNINLGYTLTEWMGLGLSYIPSDVAWRLFLGLQHLPPILMASCTPFLPESPRFLIMRGRYDEALDVITKLHGGAPGQDDDFYIREFNQIKAQHELEVRERVGLRTILRRPSYRKRMFIVVFQFAFAMFTGIIPLQNYQFILYTYLGVTNKTALVMVGVWGTCGTIFCIIGALLFDKLGRRKSLLLSLWVQFLASIAMVIFWARFQLSGNTNLLLGRFTVGFMFVYLIGYAFIMNAFGYTYPSEIMPTPIRAAGNAVAFCTFNAITIMLVQVTPIAIEHIAWRFFLIFIICDAIFIVVVFTVYPETVGRTLEEIAALFGDEVAVDIQHAHHFPDTDAVPREKVASEVTQAERVEAVARSSNSFLSKSSQSQATICGQEYNASVPAAPDLYVPYSYCHEHCGGFGLSKGSKPSSWAAPIVQFILPSVIFSTTIPRRKMLGLFATRNLAATAGSGSVTTSTMARKCFRHIKSELKRVVQLLVVMADNFIWIAFILALAGPMMISGLYEAVLDWKILSLLRSEVGGRLGKEAVIELLVTVVSGNLHQSDNVNPQTEIVAAVHHSVNTETKRARLLGLMDSQMGYGPIVGAPVVFYLGSFIYTILDLSNNPSDQDAAISLAFGVEWMIIVHVAIIGSCVLATNNPSTASVLASNHATIPRASTMQVLGGPSPPGPWSRVQTGDLPILVDIYTSRYQPVTMWNRGRNKKGWITQSAAATGQPSQGHRLTAGWRAKVLIASMTAILINLPPVAGAVVAWRTPPVGWGCRSLSFVCYAGAQLLVTSLFVVRHNIPSPEILTLPSKTPQTWRGRFTLLWDLTKLCSCFLVHGLYFLSIIGSIFVALGGTLMQVIGVYRNCFCYVNAPEWYSLDNASVQVASDTQEQRASSNNWITFGGIATVFMAVCCLVGWWYSTVVRGRYREIVYRRFA</sequence>
<dbReference type="EMBL" id="JAPDRK010000006">
    <property type="protein sequence ID" value="KAJ9611510.1"/>
    <property type="molecule type" value="Genomic_DNA"/>
</dbReference>
<dbReference type="PRINTS" id="PR00171">
    <property type="entry name" value="SUGRTRNSPORT"/>
</dbReference>
<dbReference type="InterPro" id="IPR003663">
    <property type="entry name" value="Sugar/inositol_transpt"/>
</dbReference>
<feature type="domain" description="Major facilitator superfamily (MFS) profile" evidence="8">
    <location>
        <begin position="11"/>
        <end position="448"/>
    </location>
</feature>
<dbReference type="PANTHER" id="PTHR48022:SF11">
    <property type="entry name" value="MONOSACCHARIDE TRANSPORTER (HXT8), PUTATIVE (AFU_ORTHOLOGUE AFUA_2G08120)-RELATED"/>
    <property type="match status" value="1"/>
</dbReference>
<dbReference type="InterPro" id="IPR020846">
    <property type="entry name" value="MFS_dom"/>
</dbReference>
<dbReference type="Pfam" id="PF00083">
    <property type="entry name" value="Sugar_tr"/>
    <property type="match status" value="1"/>
</dbReference>
<evidence type="ECO:0000313" key="9">
    <source>
        <dbReference type="EMBL" id="KAJ9611510.1"/>
    </source>
</evidence>
<comment type="caution">
    <text evidence="9">The sequence shown here is derived from an EMBL/GenBank/DDBJ whole genome shotgun (WGS) entry which is preliminary data.</text>
</comment>
<organism evidence="9 10">
    <name type="scientific">Cladophialophora chaetospira</name>
    <dbReference type="NCBI Taxonomy" id="386627"/>
    <lineage>
        <taxon>Eukaryota</taxon>
        <taxon>Fungi</taxon>
        <taxon>Dikarya</taxon>
        <taxon>Ascomycota</taxon>
        <taxon>Pezizomycotina</taxon>
        <taxon>Eurotiomycetes</taxon>
        <taxon>Chaetothyriomycetidae</taxon>
        <taxon>Chaetothyriales</taxon>
        <taxon>Herpotrichiellaceae</taxon>
        <taxon>Cladophialophora</taxon>
    </lineage>
</organism>
<keyword evidence="10" id="KW-1185">Reference proteome</keyword>
<evidence type="ECO:0000256" key="7">
    <source>
        <dbReference type="SAM" id="Phobius"/>
    </source>
</evidence>
<feature type="transmembrane region" description="Helical" evidence="7">
    <location>
        <begin position="872"/>
        <end position="894"/>
    </location>
</feature>
<dbReference type="SUPFAM" id="SSF103473">
    <property type="entry name" value="MFS general substrate transporter"/>
    <property type="match status" value="1"/>
</dbReference>
<dbReference type="InterPro" id="IPR036259">
    <property type="entry name" value="MFS_trans_sf"/>
</dbReference>
<dbReference type="GO" id="GO:0005351">
    <property type="term" value="F:carbohydrate:proton symporter activity"/>
    <property type="evidence" value="ECO:0007669"/>
    <property type="project" value="TreeGrafter"/>
</dbReference>
<dbReference type="InterPro" id="IPR005829">
    <property type="entry name" value="Sugar_transporter_CS"/>
</dbReference>
<dbReference type="AlphaFoldDB" id="A0AA39CKE7"/>
<feature type="transmembrane region" description="Helical" evidence="7">
    <location>
        <begin position="627"/>
        <end position="649"/>
    </location>
</feature>
<comment type="subcellular location">
    <subcellularLocation>
        <location evidence="1">Membrane</location>
        <topology evidence="1">Multi-pass membrane protein</topology>
    </subcellularLocation>
</comment>
<dbReference type="FunFam" id="1.20.1250.20:FF:000134">
    <property type="entry name" value="MFS sugar transporter protein"/>
    <property type="match status" value="1"/>
</dbReference>
<gene>
    <name evidence="9" type="ORF">H2200_004694</name>
</gene>
<dbReference type="GO" id="GO:0016020">
    <property type="term" value="C:membrane"/>
    <property type="evidence" value="ECO:0007669"/>
    <property type="project" value="UniProtKB-SubCell"/>
</dbReference>
<keyword evidence="5 7" id="KW-1133">Transmembrane helix</keyword>
<evidence type="ECO:0000256" key="4">
    <source>
        <dbReference type="ARBA" id="ARBA00022692"/>
    </source>
</evidence>
<feature type="transmembrane region" description="Helical" evidence="7">
    <location>
        <begin position="7"/>
        <end position="24"/>
    </location>
</feature>
<feature type="transmembrane region" description="Helical" evidence="7">
    <location>
        <begin position="296"/>
        <end position="316"/>
    </location>
</feature>
<proteinExistence type="inferred from homology"/>
<dbReference type="NCBIfam" id="TIGR00879">
    <property type="entry name" value="SP"/>
    <property type="match status" value="1"/>
</dbReference>
<feature type="transmembrane region" description="Helical" evidence="7">
    <location>
        <begin position="364"/>
        <end position="382"/>
    </location>
</feature>
<keyword evidence="4 7" id="KW-0812">Transmembrane</keyword>
<dbReference type="PROSITE" id="PS00217">
    <property type="entry name" value="SUGAR_TRANSPORT_2"/>
    <property type="match status" value="1"/>
</dbReference>
<feature type="transmembrane region" description="Helical" evidence="7">
    <location>
        <begin position="44"/>
        <end position="68"/>
    </location>
</feature>
<dbReference type="InterPro" id="IPR050360">
    <property type="entry name" value="MFS_Sugar_Transporters"/>
</dbReference>
<dbReference type="InterPro" id="IPR005828">
    <property type="entry name" value="MFS_sugar_transport-like"/>
</dbReference>
<feature type="transmembrane region" description="Helical" evidence="7">
    <location>
        <begin position="421"/>
        <end position="444"/>
    </location>
</feature>
<feature type="transmembrane region" description="Helical" evidence="7">
    <location>
        <begin position="258"/>
        <end position="276"/>
    </location>
</feature>
<keyword evidence="6 7" id="KW-0472">Membrane</keyword>
<evidence type="ECO:0000256" key="1">
    <source>
        <dbReference type="ARBA" id="ARBA00004141"/>
    </source>
</evidence>
<protein>
    <recommendedName>
        <fullName evidence="8">Major facilitator superfamily (MFS) profile domain-containing protein</fullName>
    </recommendedName>
</protein>
<evidence type="ECO:0000256" key="6">
    <source>
        <dbReference type="ARBA" id="ARBA00023136"/>
    </source>
</evidence>
<feature type="transmembrane region" description="Helical" evidence="7">
    <location>
        <begin position="394"/>
        <end position="415"/>
    </location>
</feature>
<feature type="transmembrane region" description="Helical" evidence="7">
    <location>
        <begin position="721"/>
        <end position="742"/>
    </location>
</feature>
<feature type="transmembrane region" description="Helical" evidence="7">
    <location>
        <begin position="80"/>
        <end position="97"/>
    </location>
</feature>
<accession>A0AA39CKE7</accession>
<evidence type="ECO:0000259" key="8">
    <source>
        <dbReference type="PROSITE" id="PS50850"/>
    </source>
</evidence>
<feature type="transmembrane region" description="Helical" evidence="7">
    <location>
        <begin position="103"/>
        <end position="125"/>
    </location>
</feature>
<feature type="transmembrane region" description="Helical" evidence="7">
    <location>
        <begin position="1026"/>
        <end position="1047"/>
    </location>
</feature>
<dbReference type="PROSITE" id="PS50850">
    <property type="entry name" value="MFS"/>
    <property type="match status" value="1"/>
</dbReference>
<feature type="transmembrane region" description="Helical" evidence="7">
    <location>
        <begin position="754"/>
        <end position="778"/>
    </location>
</feature>
<feature type="transmembrane region" description="Helical" evidence="7">
    <location>
        <begin position="957"/>
        <end position="979"/>
    </location>
</feature>
<dbReference type="Proteomes" id="UP001172673">
    <property type="component" value="Unassembled WGS sequence"/>
</dbReference>
<name>A0AA39CKE7_9EURO</name>
<evidence type="ECO:0000256" key="3">
    <source>
        <dbReference type="ARBA" id="ARBA00022448"/>
    </source>
</evidence>
<keyword evidence="3" id="KW-0813">Transport</keyword>
<dbReference type="Gene3D" id="1.20.1250.20">
    <property type="entry name" value="MFS general substrate transporter like domains"/>
    <property type="match status" value="1"/>
</dbReference>